<sequence>MSRTVRLIETGFDPAEELRRFTAGTGEVGAIVSFTGVARGLAKDGAPLQALVLEAYRSVTLRSMEAIAADAHARFAVTASLVLHRAGRILPGEPIVLVATAAPHRRAAFDAADYLMDRLKSEAVFWKREEGVSGAVWIEPTTDDAAALTRWGRTPQEAACPE</sequence>
<evidence type="ECO:0000256" key="5">
    <source>
        <dbReference type="ARBA" id="ARBA00023150"/>
    </source>
</evidence>
<evidence type="ECO:0000256" key="1">
    <source>
        <dbReference type="ARBA" id="ARBA00005046"/>
    </source>
</evidence>
<dbReference type="RefSeq" id="WP_185684526.1">
    <property type="nucleotide sequence ID" value="NZ_JACLAU010000036.1"/>
</dbReference>
<comment type="catalytic activity">
    <reaction evidence="12">
        <text>2 [molybdopterin-synthase sulfur-carrier protein]-C-terminal-Gly-aminoethanethioate + cyclic pyranopterin phosphate + H2O = molybdopterin + 2 [molybdopterin-synthase sulfur-carrier protein]-C-terminal Gly-Gly + 2 H(+)</text>
        <dbReference type="Rhea" id="RHEA:26333"/>
        <dbReference type="Rhea" id="RHEA-COMP:12202"/>
        <dbReference type="Rhea" id="RHEA-COMP:19907"/>
        <dbReference type="ChEBI" id="CHEBI:15377"/>
        <dbReference type="ChEBI" id="CHEBI:15378"/>
        <dbReference type="ChEBI" id="CHEBI:58698"/>
        <dbReference type="ChEBI" id="CHEBI:59648"/>
        <dbReference type="ChEBI" id="CHEBI:90778"/>
        <dbReference type="ChEBI" id="CHEBI:232372"/>
        <dbReference type="EC" id="2.8.1.12"/>
    </reaction>
</comment>
<dbReference type="EMBL" id="JACLAU010000036">
    <property type="protein sequence ID" value="MBC2653139.1"/>
    <property type="molecule type" value="Genomic_DNA"/>
</dbReference>
<comment type="pathway">
    <text evidence="1">Cofactor biosynthesis; molybdopterin biosynthesis.</text>
</comment>
<dbReference type="GO" id="GO:0006777">
    <property type="term" value="P:Mo-molybdopterin cofactor biosynthetic process"/>
    <property type="evidence" value="ECO:0007669"/>
    <property type="project" value="UniProtKB-KW"/>
</dbReference>
<dbReference type="EC" id="2.8.1.12" evidence="3"/>
<evidence type="ECO:0000256" key="7">
    <source>
        <dbReference type="ARBA" id="ARBA00026066"/>
    </source>
</evidence>
<evidence type="ECO:0000256" key="11">
    <source>
        <dbReference type="ARBA" id="ARBA00032474"/>
    </source>
</evidence>
<evidence type="ECO:0000256" key="2">
    <source>
        <dbReference type="ARBA" id="ARBA00005426"/>
    </source>
</evidence>
<accession>A0A7X1FAG8</accession>
<evidence type="ECO:0000256" key="12">
    <source>
        <dbReference type="ARBA" id="ARBA00049878"/>
    </source>
</evidence>
<protein>
    <recommendedName>
        <fullName evidence="4">Molybdopterin synthase catalytic subunit</fullName>
        <ecNumber evidence="3">2.8.1.12</ecNumber>
    </recommendedName>
    <alternativeName>
        <fullName evidence="10">MPT synthase subunit 2</fullName>
    </alternativeName>
    <alternativeName>
        <fullName evidence="8">Molybdenum cofactor biosynthesis protein E</fullName>
    </alternativeName>
    <alternativeName>
        <fullName evidence="9">Molybdopterin-converting factor large subunit</fullName>
    </alternativeName>
    <alternativeName>
        <fullName evidence="11">Molybdopterin-converting factor subunit 2</fullName>
    </alternativeName>
</protein>
<evidence type="ECO:0000256" key="10">
    <source>
        <dbReference type="ARBA" id="ARBA00030781"/>
    </source>
</evidence>
<evidence type="ECO:0000256" key="6">
    <source>
        <dbReference type="ARBA" id="ARBA00025448"/>
    </source>
</evidence>
<evidence type="ECO:0000313" key="14">
    <source>
        <dbReference type="Proteomes" id="UP000520156"/>
    </source>
</evidence>
<name>A0A7X1FAG8_9SPHN</name>
<evidence type="ECO:0000256" key="9">
    <source>
        <dbReference type="ARBA" id="ARBA00030407"/>
    </source>
</evidence>
<dbReference type="SUPFAM" id="SSF54690">
    <property type="entry name" value="Molybdopterin synthase subunit MoaE"/>
    <property type="match status" value="1"/>
</dbReference>
<organism evidence="13 14">
    <name type="scientific">Novosphingobium aerophilum</name>
    <dbReference type="NCBI Taxonomy" id="2839843"/>
    <lineage>
        <taxon>Bacteria</taxon>
        <taxon>Pseudomonadati</taxon>
        <taxon>Pseudomonadota</taxon>
        <taxon>Alphaproteobacteria</taxon>
        <taxon>Sphingomonadales</taxon>
        <taxon>Sphingomonadaceae</taxon>
        <taxon>Novosphingobium</taxon>
    </lineage>
</organism>
<dbReference type="Gene3D" id="3.90.1170.40">
    <property type="entry name" value="Molybdopterin biosynthesis MoaE subunit"/>
    <property type="match status" value="1"/>
</dbReference>
<dbReference type="InterPro" id="IPR003448">
    <property type="entry name" value="Mopterin_biosynth_MoaE"/>
</dbReference>
<comment type="similarity">
    <text evidence="2">Belongs to the MoaE family.</text>
</comment>
<keyword evidence="14" id="KW-1185">Reference proteome</keyword>
<dbReference type="CDD" id="cd00756">
    <property type="entry name" value="MoaE"/>
    <property type="match status" value="1"/>
</dbReference>
<gene>
    <name evidence="13" type="ORF">H7F49_15705</name>
</gene>
<dbReference type="GO" id="GO:0030366">
    <property type="term" value="F:molybdopterin synthase activity"/>
    <property type="evidence" value="ECO:0007669"/>
    <property type="project" value="UniProtKB-EC"/>
</dbReference>
<evidence type="ECO:0000256" key="3">
    <source>
        <dbReference type="ARBA" id="ARBA00011950"/>
    </source>
</evidence>
<comment type="function">
    <text evidence="6">Converts molybdopterin precursor Z into molybdopterin. This requires the incorporation of two sulfur atoms into precursor Z to generate a dithiolene group. The sulfur is provided by MoaD.</text>
</comment>
<dbReference type="InterPro" id="IPR036563">
    <property type="entry name" value="MoaE_sf"/>
</dbReference>
<comment type="caution">
    <text evidence="13">The sequence shown here is derived from an EMBL/GenBank/DDBJ whole genome shotgun (WGS) entry which is preliminary data.</text>
</comment>
<comment type="subunit">
    <text evidence="7">Heterotetramer of 2 MoaD subunits and 2 MoaE subunits. Also stable as homodimer. The enzyme changes between these two forms during catalysis.</text>
</comment>
<dbReference type="Pfam" id="PF02391">
    <property type="entry name" value="MoaE"/>
    <property type="match status" value="1"/>
</dbReference>
<dbReference type="UniPathway" id="UPA00344"/>
<evidence type="ECO:0000313" key="13">
    <source>
        <dbReference type="EMBL" id="MBC2653139.1"/>
    </source>
</evidence>
<evidence type="ECO:0000256" key="4">
    <source>
        <dbReference type="ARBA" id="ARBA00013858"/>
    </source>
</evidence>
<dbReference type="PANTHER" id="PTHR23404">
    <property type="entry name" value="MOLYBDOPTERIN SYNTHASE RELATED"/>
    <property type="match status" value="1"/>
</dbReference>
<keyword evidence="5" id="KW-0501">Molybdenum cofactor biosynthesis</keyword>
<dbReference type="Proteomes" id="UP000520156">
    <property type="component" value="Unassembled WGS sequence"/>
</dbReference>
<proteinExistence type="inferred from homology"/>
<reference evidence="13 14" key="1">
    <citation type="submission" date="2020-08" db="EMBL/GenBank/DDBJ databases">
        <title>The genome sequence of Novosphingobium flavum 4Y4.</title>
        <authorList>
            <person name="Liu Y."/>
        </authorList>
    </citation>
    <scope>NUCLEOTIDE SEQUENCE [LARGE SCALE GENOMIC DNA]</scope>
    <source>
        <strain evidence="13 14">4Y4</strain>
    </source>
</reference>
<dbReference type="AlphaFoldDB" id="A0A7X1FAG8"/>
<evidence type="ECO:0000256" key="8">
    <source>
        <dbReference type="ARBA" id="ARBA00029745"/>
    </source>
</evidence>